<name>A0A8D9CCG9_9VIRU</name>
<reference evidence="1" key="1">
    <citation type="submission" date="2021-06" db="EMBL/GenBank/DDBJ databases">
        <authorList>
            <person name="Gannon L."/>
            <person name="Redgwell R T."/>
            <person name="Michniewski S."/>
            <person name="Harrison D C."/>
            <person name="Millard A."/>
        </authorList>
    </citation>
    <scope>NUCLEOTIDE SEQUENCE</scope>
</reference>
<dbReference type="EMBL" id="OU342829">
    <property type="protein sequence ID" value="CAG7581055.1"/>
    <property type="molecule type" value="Genomic_DNA"/>
</dbReference>
<evidence type="ECO:0000313" key="1">
    <source>
        <dbReference type="EMBL" id="CAG7581055.1"/>
    </source>
</evidence>
<accession>A0A8D9CCG9</accession>
<sequence>MSEVKLYKSEASERIVIGYITEVITIYGTTKKELHGVEIVGGSGDKPRLCYKTSWQIYNFHEVHNVKIDFKGHIVTPVRGSKFITMTKTSMESILFMSEGNNVVYYINMNDMELKKVNYDLFLEYYTDNRTYKPEDELTIKFL</sequence>
<gene>
    <name evidence="1" type="ORF">SLAVMIC_00647</name>
</gene>
<proteinExistence type="predicted"/>
<organism evidence="1">
    <name type="scientific">uncultured marine phage</name>
    <dbReference type="NCBI Taxonomy" id="707152"/>
    <lineage>
        <taxon>Viruses</taxon>
        <taxon>environmental samples</taxon>
    </lineage>
</organism>
<protein>
    <submittedName>
        <fullName evidence="1">Uncharacterized protein</fullName>
    </submittedName>
</protein>